<dbReference type="PANTHER" id="PTHR46797">
    <property type="entry name" value="HTH-TYPE TRANSCRIPTIONAL REGULATOR"/>
    <property type="match status" value="1"/>
</dbReference>
<dbReference type="Gene3D" id="1.10.260.40">
    <property type="entry name" value="lambda repressor-like DNA-binding domains"/>
    <property type="match status" value="1"/>
</dbReference>
<evidence type="ECO:0000313" key="3">
    <source>
        <dbReference type="EMBL" id="MCU6686822.1"/>
    </source>
</evidence>
<gene>
    <name evidence="3" type="ORF">OCV99_09750</name>
</gene>
<dbReference type="InterPro" id="IPR010982">
    <property type="entry name" value="Lambda_DNA-bd_dom_sf"/>
</dbReference>
<dbReference type="EMBL" id="JAOQJU010000010">
    <property type="protein sequence ID" value="MCU6686822.1"/>
    <property type="molecule type" value="Genomic_DNA"/>
</dbReference>
<sequence>MKQEWVSDLEATGKKLKTLRKRAGLTQEQLAERVGGTCTNTVISRYERGSTEMGIQTMYDLAEALGVPPSELTPDRLLHNNDGIHNDNNTYKASENKSLGQQQTGTADIYSLYSQLDGPNKKMIDEMISLMLFKQKHTERLA</sequence>
<dbReference type="RefSeq" id="WP_262575303.1">
    <property type="nucleotide sequence ID" value="NZ_JAOQJU010000010.1"/>
</dbReference>
<dbReference type="Proteomes" id="UP001652431">
    <property type="component" value="Unassembled WGS sequence"/>
</dbReference>
<dbReference type="PANTHER" id="PTHR46797:SF1">
    <property type="entry name" value="METHYLPHOSPHONATE SYNTHASE"/>
    <property type="match status" value="1"/>
</dbReference>
<dbReference type="InterPro" id="IPR050807">
    <property type="entry name" value="TransReg_Diox_bact_type"/>
</dbReference>
<keyword evidence="4" id="KW-1185">Reference proteome</keyword>
<comment type="caution">
    <text evidence="3">The sequence shown here is derived from an EMBL/GenBank/DDBJ whole genome shotgun (WGS) entry which is preliminary data.</text>
</comment>
<accession>A0ABT2RN27</accession>
<name>A0ABT2RN27_9FIRM</name>
<proteinExistence type="predicted"/>
<reference evidence="3 4" key="1">
    <citation type="journal article" date="2021" name="ISME Commun">
        <title>Automated analysis of genomic sequences facilitates high-throughput and comprehensive description of bacteria.</title>
        <authorList>
            <person name="Hitch T.C.A."/>
        </authorList>
    </citation>
    <scope>NUCLEOTIDE SEQUENCE [LARGE SCALE GENOMIC DNA]</scope>
    <source>
        <strain evidence="3 4">Sanger_03</strain>
    </source>
</reference>
<dbReference type="Pfam" id="PF01381">
    <property type="entry name" value="HTH_3"/>
    <property type="match status" value="1"/>
</dbReference>
<dbReference type="CDD" id="cd00093">
    <property type="entry name" value="HTH_XRE"/>
    <property type="match status" value="1"/>
</dbReference>
<feature type="domain" description="HTH cro/C1-type" evidence="2">
    <location>
        <begin position="16"/>
        <end position="72"/>
    </location>
</feature>
<dbReference type="SUPFAM" id="SSF47413">
    <property type="entry name" value="lambda repressor-like DNA-binding domains"/>
    <property type="match status" value="1"/>
</dbReference>
<organism evidence="3 4">
    <name type="scientific">Dorea acetigenes</name>
    <dbReference type="NCBI Taxonomy" id="2981787"/>
    <lineage>
        <taxon>Bacteria</taxon>
        <taxon>Bacillati</taxon>
        <taxon>Bacillota</taxon>
        <taxon>Clostridia</taxon>
        <taxon>Lachnospirales</taxon>
        <taxon>Lachnospiraceae</taxon>
        <taxon>Dorea</taxon>
    </lineage>
</organism>
<evidence type="ECO:0000313" key="4">
    <source>
        <dbReference type="Proteomes" id="UP001652431"/>
    </source>
</evidence>
<evidence type="ECO:0000259" key="2">
    <source>
        <dbReference type="PROSITE" id="PS50943"/>
    </source>
</evidence>
<protein>
    <submittedName>
        <fullName evidence="3">Helix-turn-helix domain-containing protein</fullName>
    </submittedName>
</protein>
<evidence type="ECO:0000256" key="1">
    <source>
        <dbReference type="ARBA" id="ARBA00023125"/>
    </source>
</evidence>
<dbReference type="InterPro" id="IPR001387">
    <property type="entry name" value="Cro/C1-type_HTH"/>
</dbReference>
<dbReference type="SMART" id="SM00530">
    <property type="entry name" value="HTH_XRE"/>
    <property type="match status" value="1"/>
</dbReference>
<dbReference type="PROSITE" id="PS50943">
    <property type="entry name" value="HTH_CROC1"/>
    <property type="match status" value="1"/>
</dbReference>
<keyword evidence="1" id="KW-0238">DNA-binding</keyword>